<keyword evidence="4" id="KW-0812">Transmembrane</keyword>
<dbReference type="EMBL" id="DXHX01000126">
    <property type="protein sequence ID" value="HIV75217.1"/>
    <property type="molecule type" value="Genomic_DNA"/>
</dbReference>
<gene>
    <name evidence="7" type="ORF">H9895_09085</name>
</gene>
<evidence type="ECO:0000256" key="3">
    <source>
        <dbReference type="ARBA" id="ARBA00022729"/>
    </source>
</evidence>
<keyword evidence="2" id="KW-0479">Metal-binding</keyword>
<dbReference type="SMART" id="SM00642">
    <property type="entry name" value="Aamy"/>
    <property type="match status" value="1"/>
</dbReference>
<protein>
    <submittedName>
        <fullName evidence="7">Alpha-amylase</fullName>
    </submittedName>
</protein>
<dbReference type="Pfam" id="PF22026">
    <property type="entry name" value="Alpha-amylase_C_2"/>
    <property type="match status" value="1"/>
</dbReference>
<dbReference type="Gene3D" id="3.20.20.80">
    <property type="entry name" value="Glycosidases"/>
    <property type="match status" value="1"/>
</dbReference>
<feature type="transmembrane region" description="Helical" evidence="4">
    <location>
        <begin position="469"/>
        <end position="489"/>
    </location>
</feature>
<comment type="caution">
    <text evidence="7">The sequence shown here is derived from an EMBL/GenBank/DDBJ whole genome shotgun (WGS) entry which is preliminary data.</text>
</comment>
<comment type="cofactor">
    <cofactor evidence="1">
        <name>Ca(2+)</name>
        <dbReference type="ChEBI" id="CHEBI:29108"/>
    </cofactor>
</comment>
<reference evidence="7" key="2">
    <citation type="submission" date="2021-04" db="EMBL/GenBank/DDBJ databases">
        <authorList>
            <person name="Gilroy R."/>
        </authorList>
    </citation>
    <scope>NUCLEOTIDE SEQUENCE</scope>
    <source>
        <strain evidence="7">CHK169-2315</strain>
    </source>
</reference>
<accession>A0A9D1PNC6</accession>
<dbReference type="InterPro" id="IPR006047">
    <property type="entry name" value="GH13_cat_dom"/>
</dbReference>
<dbReference type="InterPro" id="IPR017853">
    <property type="entry name" value="GH"/>
</dbReference>
<feature type="chain" id="PRO_5038802327" evidence="5">
    <location>
        <begin position="25"/>
        <end position="502"/>
    </location>
</feature>
<dbReference type="SUPFAM" id="SSF51011">
    <property type="entry name" value="Glycosyl hydrolase domain"/>
    <property type="match status" value="1"/>
</dbReference>
<dbReference type="GO" id="GO:0046872">
    <property type="term" value="F:metal ion binding"/>
    <property type="evidence" value="ECO:0007669"/>
    <property type="project" value="UniProtKB-KW"/>
</dbReference>
<dbReference type="GO" id="GO:0005975">
    <property type="term" value="P:carbohydrate metabolic process"/>
    <property type="evidence" value="ECO:0007669"/>
    <property type="project" value="InterPro"/>
</dbReference>
<feature type="domain" description="Glycosyl hydrolase family 13 catalytic" evidence="6">
    <location>
        <begin position="37"/>
        <end position="374"/>
    </location>
</feature>
<evidence type="ECO:0000313" key="8">
    <source>
        <dbReference type="Proteomes" id="UP000823937"/>
    </source>
</evidence>
<evidence type="ECO:0000259" key="6">
    <source>
        <dbReference type="SMART" id="SM00642"/>
    </source>
</evidence>
<reference evidence="7" key="1">
    <citation type="journal article" date="2021" name="PeerJ">
        <title>Extensive microbial diversity within the chicken gut microbiome revealed by metagenomics and culture.</title>
        <authorList>
            <person name="Gilroy R."/>
            <person name="Ravi A."/>
            <person name="Getino M."/>
            <person name="Pursley I."/>
            <person name="Horton D.L."/>
            <person name="Alikhan N.F."/>
            <person name="Baker D."/>
            <person name="Gharbi K."/>
            <person name="Hall N."/>
            <person name="Watson M."/>
            <person name="Adriaenssens E.M."/>
            <person name="Foster-Nyarko E."/>
            <person name="Jarju S."/>
            <person name="Secka A."/>
            <person name="Antonio M."/>
            <person name="Oren A."/>
            <person name="Chaudhuri R.R."/>
            <person name="La Ragione R."/>
            <person name="Hildebrand F."/>
            <person name="Pallen M.J."/>
        </authorList>
    </citation>
    <scope>NUCLEOTIDE SEQUENCE</scope>
    <source>
        <strain evidence="7">CHK169-2315</strain>
    </source>
</reference>
<dbReference type="InterPro" id="IPR054174">
    <property type="entry name" value="Alpha-amylase-like_C"/>
</dbReference>
<sequence length="502" mass="57502">MKRLFILFIVPLLVFTMNPFQVKADDKRTIQDEIIYDLLVDRYNNGRQASSDQVDIHDPYTYNGGDIDGITKMIEEIEEGGFTMISLSPVMENAVGGYHGYWVEDFYEVEDEFGSMEDIHTLVEKAHDLSMKIMLEIPLNYVAKSSPLVEEHPDWFKEVEVTPAYEATEWLEEVVAFDQSNEEVQAYLQDVALFWMEEAKVDGFQFAHADETDGDLLETIAFELKKKDPNFYLIATTLQNDGDVTHLLENEHLDAVANQEFYTAANEVFTKPDEPVSKVFEETSLTDDIRDLLYVDNLNTPRFSNNFGDNGRNRVTTWQIALAYLYLTPGVPIVYQGSEVPMYGPGYPENQYFVDYSSADPDVKDVFSQMAAMREQYKQFTHGDIEHVTSEQGMSLFKRTYDDRSIYVAINNDSESHTVTIDEVDEEFQLRGLIHDDTIRANDEGEFLIGMERESAEVFIIEGRKGFNWAFIGFVAGVFIVFVGAIIMLSIKQKKREKQAGK</sequence>
<evidence type="ECO:0000256" key="5">
    <source>
        <dbReference type="SAM" id="SignalP"/>
    </source>
</evidence>
<dbReference type="Gene3D" id="2.60.40.1180">
    <property type="entry name" value="Golgi alpha-mannosidase II"/>
    <property type="match status" value="1"/>
</dbReference>
<keyword evidence="4" id="KW-0472">Membrane</keyword>
<keyword evidence="4" id="KW-1133">Transmembrane helix</keyword>
<keyword evidence="3 5" id="KW-0732">Signal</keyword>
<evidence type="ECO:0000313" key="7">
    <source>
        <dbReference type="EMBL" id="HIV75217.1"/>
    </source>
</evidence>
<evidence type="ECO:0000256" key="2">
    <source>
        <dbReference type="ARBA" id="ARBA00022723"/>
    </source>
</evidence>
<feature type="signal peptide" evidence="5">
    <location>
        <begin position="1"/>
        <end position="24"/>
    </location>
</feature>
<proteinExistence type="predicted"/>
<dbReference type="Pfam" id="PF00128">
    <property type="entry name" value="Alpha-amylase"/>
    <property type="match status" value="2"/>
</dbReference>
<dbReference type="SUPFAM" id="SSF51445">
    <property type="entry name" value="(Trans)glycosidases"/>
    <property type="match status" value="1"/>
</dbReference>
<dbReference type="PANTHER" id="PTHR10357:SF215">
    <property type="entry name" value="ALPHA-AMYLASE 1"/>
    <property type="match status" value="1"/>
</dbReference>
<name>A0A9D1PNC6_9BACI</name>
<dbReference type="PANTHER" id="PTHR10357">
    <property type="entry name" value="ALPHA-AMYLASE FAMILY MEMBER"/>
    <property type="match status" value="1"/>
</dbReference>
<evidence type="ECO:0000256" key="1">
    <source>
        <dbReference type="ARBA" id="ARBA00001913"/>
    </source>
</evidence>
<evidence type="ECO:0000256" key="4">
    <source>
        <dbReference type="SAM" id="Phobius"/>
    </source>
</evidence>
<dbReference type="AlphaFoldDB" id="A0A9D1PNC6"/>
<organism evidence="7 8">
    <name type="scientific">Candidatus Pseudogracilibacillus intestinigallinarum</name>
    <dbReference type="NCBI Taxonomy" id="2838742"/>
    <lineage>
        <taxon>Bacteria</taxon>
        <taxon>Bacillati</taxon>
        <taxon>Bacillota</taxon>
        <taxon>Bacilli</taxon>
        <taxon>Bacillales</taxon>
        <taxon>Bacillaceae</taxon>
        <taxon>Pseudogracilibacillus</taxon>
    </lineage>
</organism>
<dbReference type="InterPro" id="IPR013780">
    <property type="entry name" value="Glyco_hydro_b"/>
</dbReference>
<dbReference type="Proteomes" id="UP000823937">
    <property type="component" value="Unassembled WGS sequence"/>
</dbReference>